<dbReference type="RefSeq" id="WP_343788433.1">
    <property type="nucleotide sequence ID" value="NZ_BAAAEU010000006.1"/>
</dbReference>
<comment type="caution">
    <text evidence="1">The sequence shown here is derived from an EMBL/GenBank/DDBJ whole genome shotgun (WGS) entry which is preliminary data.</text>
</comment>
<dbReference type="EMBL" id="BAAAEU010000006">
    <property type="protein sequence ID" value="GAA0711379.1"/>
    <property type="molecule type" value="Genomic_DNA"/>
</dbReference>
<gene>
    <name evidence="1" type="ORF">GCM10009105_13260</name>
</gene>
<dbReference type="Proteomes" id="UP001501523">
    <property type="component" value="Unassembled WGS sequence"/>
</dbReference>
<organism evidence="1 2">
    <name type="scientific">Dokdonella soli</name>
    <dbReference type="NCBI Taxonomy" id="529810"/>
    <lineage>
        <taxon>Bacteria</taxon>
        <taxon>Pseudomonadati</taxon>
        <taxon>Pseudomonadota</taxon>
        <taxon>Gammaproteobacteria</taxon>
        <taxon>Lysobacterales</taxon>
        <taxon>Rhodanobacteraceae</taxon>
        <taxon>Dokdonella</taxon>
    </lineage>
</organism>
<evidence type="ECO:0000313" key="1">
    <source>
        <dbReference type="EMBL" id="GAA0711379.1"/>
    </source>
</evidence>
<evidence type="ECO:0000313" key="2">
    <source>
        <dbReference type="Proteomes" id="UP001501523"/>
    </source>
</evidence>
<reference evidence="1 2" key="1">
    <citation type="journal article" date="2019" name="Int. J. Syst. Evol. Microbiol.">
        <title>The Global Catalogue of Microorganisms (GCM) 10K type strain sequencing project: providing services to taxonomists for standard genome sequencing and annotation.</title>
        <authorList>
            <consortium name="The Broad Institute Genomics Platform"/>
            <consortium name="The Broad Institute Genome Sequencing Center for Infectious Disease"/>
            <person name="Wu L."/>
            <person name="Ma J."/>
        </authorList>
    </citation>
    <scope>NUCLEOTIDE SEQUENCE [LARGE SCALE GENOMIC DNA]</scope>
    <source>
        <strain evidence="1 2">JCM 15421</strain>
    </source>
</reference>
<sequence>MAIVHTFAWGRLQATHPALPVEWTSRCPFRNATRKLLFAVEWNTFAALRQKRTKPSRDRRQRPPKTCVDRVWNAVDA</sequence>
<accession>A0ABN1IFU7</accession>
<keyword evidence="2" id="KW-1185">Reference proteome</keyword>
<protein>
    <recommendedName>
        <fullName evidence="3">Transposase DDE domain-containing protein</fullName>
    </recommendedName>
</protein>
<proteinExistence type="predicted"/>
<name>A0ABN1IFU7_9GAMM</name>
<evidence type="ECO:0008006" key="3">
    <source>
        <dbReference type="Google" id="ProtNLM"/>
    </source>
</evidence>